<protein>
    <submittedName>
        <fullName evidence="1">Uncharacterized protein</fullName>
    </submittedName>
</protein>
<dbReference type="EMBL" id="MCFD01000041">
    <property type="protein sequence ID" value="ORX65205.1"/>
    <property type="molecule type" value="Genomic_DNA"/>
</dbReference>
<dbReference type="AlphaFoldDB" id="A0A1Y1VW13"/>
<accession>A0A1Y1VW13</accession>
<dbReference type="GeneID" id="63805557"/>
<gene>
    <name evidence="1" type="ORF">DL89DRAFT_271280</name>
</gene>
<proteinExistence type="predicted"/>
<dbReference type="RefSeq" id="XP_040739526.1">
    <property type="nucleotide sequence ID" value="XM_040888909.1"/>
</dbReference>
<comment type="caution">
    <text evidence="1">The sequence shown here is derived from an EMBL/GenBank/DDBJ whole genome shotgun (WGS) entry which is preliminary data.</text>
</comment>
<name>A0A1Y1VW13_9FUNG</name>
<organism evidence="1 2">
    <name type="scientific">Linderina pennispora</name>
    <dbReference type="NCBI Taxonomy" id="61395"/>
    <lineage>
        <taxon>Eukaryota</taxon>
        <taxon>Fungi</taxon>
        <taxon>Fungi incertae sedis</taxon>
        <taxon>Zoopagomycota</taxon>
        <taxon>Kickxellomycotina</taxon>
        <taxon>Kickxellomycetes</taxon>
        <taxon>Kickxellales</taxon>
        <taxon>Kickxellaceae</taxon>
        <taxon>Linderina</taxon>
    </lineage>
</organism>
<sequence length="152" mass="17003">MVGLKKFIKIIPTDKTLVTATDISNKIVIKSSNTVIMCEFTIDRIYRQQSSQGSYKIPYTMIQIVVNDLGGLACVRLKQIRHTSDIDITNNEITGCIILKIKGDVGQCGKLLNNTKNSLVTKPDVTLINRIINSLDIETIIKDICQNQYKCV</sequence>
<evidence type="ECO:0000313" key="1">
    <source>
        <dbReference type="EMBL" id="ORX65205.1"/>
    </source>
</evidence>
<reference evidence="1 2" key="1">
    <citation type="submission" date="2016-07" db="EMBL/GenBank/DDBJ databases">
        <title>Pervasive Adenine N6-methylation of Active Genes in Fungi.</title>
        <authorList>
            <consortium name="DOE Joint Genome Institute"/>
            <person name="Mondo S.J."/>
            <person name="Dannebaum R.O."/>
            <person name="Kuo R.C."/>
            <person name="Labutti K."/>
            <person name="Haridas S."/>
            <person name="Kuo A."/>
            <person name="Salamov A."/>
            <person name="Ahrendt S.R."/>
            <person name="Lipzen A."/>
            <person name="Sullivan W."/>
            <person name="Andreopoulos W.B."/>
            <person name="Clum A."/>
            <person name="Lindquist E."/>
            <person name="Daum C."/>
            <person name="Ramamoorthy G.K."/>
            <person name="Gryganskyi A."/>
            <person name="Culley D."/>
            <person name="Magnuson J.K."/>
            <person name="James T.Y."/>
            <person name="O'Malley M.A."/>
            <person name="Stajich J.E."/>
            <person name="Spatafora J.W."/>
            <person name="Visel A."/>
            <person name="Grigoriev I.V."/>
        </authorList>
    </citation>
    <scope>NUCLEOTIDE SEQUENCE [LARGE SCALE GENOMIC DNA]</scope>
    <source>
        <strain evidence="1 2">ATCC 12442</strain>
    </source>
</reference>
<dbReference type="Proteomes" id="UP000193922">
    <property type="component" value="Unassembled WGS sequence"/>
</dbReference>
<keyword evidence="2" id="KW-1185">Reference proteome</keyword>
<evidence type="ECO:0000313" key="2">
    <source>
        <dbReference type="Proteomes" id="UP000193922"/>
    </source>
</evidence>